<dbReference type="GO" id="GO:0006310">
    <property type="term" value="P:DNA recombination"/>
    <property type="evidence" value="ECO:0007669"/>
    <property type="project" value="InterPro"/>
</dbReference>
<dbReference type="GO" id="GO:0043590">
    <property type="term" value="C:bacterial nucleoid"/>
    <property type="evidence" value="ECO:0007669"/>
    <property type="project" value="TreeGrafter"/>
</dbReference>
<keyword evidence="4" id="KW-0547">Nucleotide-binding</keyword>
<dbReference type="SUPFAM" id="SSF52540">
    <property type="entry name" value="P-loop containing nucleoside triphosphate hydrolases"/>
    <property type="match status" value="1"/>
</dbReference>
<dbReference type="FunFam" id="3.40.50.300:FF:000319">
    <property type="entry name" value="DNA repair protein RecN"/>
    <property type="match status" value="1"/>
</dbReference>
<evidence type="ECO:0000256" key="9">
    <source>
        <dbReference type="PIRNR" id="PIRNR003128"/>
    </source>
</evidence>
<dbReference type="InterPro" id="IPR003395">
    <property type="entry name" value="RecF/RecN/SMC_N"/>
</dbReference>
<evidence type="ECO:0000256" key="4">
    <source>
        <dbReference type="ARBA" id="ARBA00022741"/>
    </source>
</evidence>
<proteinExistence type="inferred from homology"/>
<dbReference type="Pfam" id="PF02463">
    <property type="entry name" value="SMC_N"/>
    <property type="match status" value="1"/>
</dbReference>
<dbReference type="InterPro" id="IPR004604">
    <property type="entry name" value="DNA_recomb/repair_RecN"/>
</dbReference>
<evidence type="ECO:0000256" key="5">
    <source>
        <dbReference type="ARBA" id="ARBA00022763"/>
    </source>
</evidence>
<dbReference type="Proteomes" id="UP000245790">
    <property type="component" value="Unassembled WGS sequence"/>
</dbReference>
<organism evidence="12 13">
    <name type="scientific">Pleionea mediterranea</name>
    <dbReference type="NCBI Taxonomy" id="523701"/>
    <lineage>
        <taxon>Bacteria</taxon>
        <taxon>Pseudomonadati</taxon>
        <taxon>Pseudomonadota</taxon>
        <taxon>Gammaproteobacteria</taxon>
        <taxon>Oceanospirillales</taxon>
        <taxon>Pleioneaceae</taxon>
        <taxon>Pleionea</taxon>
    </lineage>
</organism>
<dbReference type="GO" id="GO:0009432">
    <property type="term" value="P:SOS response"/>
    <property type="evidence" value="ECO:0007669"/>
    <property type="project" value="TreeGrafter"/>
</dbReference>
<evidence type="ECO:0000256" key="3">
    <source>
        <dbReference type="ARBA" id="ARBA00021315"/>
    </source>
</evidence>
<dbReference type="AlphaFoldDB" id="A0A316FY34"/>
<dbReference type="NCBIfam" id="NF008121">
    <property type="entry name" value="PRK10869.1"/>
    <property type="match status" value="1"/>
</dbReference>
<evidence type="ECO:0000313" key="13">
    <source>
        <dbReference type="Proteomes" id="UP000245790"/>
    </source>
</evidence>
<dbReference type="CDD" id="cd03241">
    <property type="entry name" value="ABC_RecN"/>
    <property type="match status" value="2"/>
</dbReference>
<sequence length="552" mass="61361">MLASIQIKNFALIEQLELDFHTGMTVITGETGAGKSIVIDALGLALGERADAASIRFGAEKADISASFTIAADSLANQWLAQQELDDGNECILRRVIAKEGRSRCFINGRSATLSMLRELGDLLVDIHGQHAHQSLLKPLQQLLLLDELTDDTAPLQEVKSLAAEHRKIASQLHELQQDTSQRQERSELLAYQLRELEALSLTESSIQQLEQDHARASNMQQLTQSTQQAMNDIFDQEPGLFGQLLHFQEQFKTLSEKDPALTAAYELLLSANSNLEEVKSELRHYQDSLDMDPEQLNELDERLTALFDLARKHQVDMAELPTTEQQIRDELTQLEQASENTEELEQRLKQIEQEYRQAAEKLTKQRKQIAKQLSADVTKRMQSLGMDGGKLTIELQPHNENFSRHGNEQVAFLVTANPGQPLQPLAKVASGGELSRISLAIQVITAEKRVTPCLIFDEVDVGIGGQTADIVGRMLENISQHAQVICVTHQAQVAARGAHHLRAIKTRHKNATETAMASLESQLRIEEIARMVGGQDITDSTLQHAKELLAG</sequence>
<dbReference type="PANTHER" id="PTHR11059">
    <property type="entry name" value="DNA REPAIR PROTEIN RECN"/>
    <property type="match status" value="1"/>
</dbReference>
<keyword evidence="10" id="KW-0175">Coiled coil</keyword>
<evidence type="ECO:0000256" key="10">
    <source>
        <dbReference type="SAM" id="Coils"/>
    </source>
</evidence>
<keyword evidence="13" id="KW-1185">Reference proteome</keyword>
<feature type="domain" description="RecF/RecN/SMC N-terminal" evidence="11">
    <location>
        <begin position="2"/>
        <end position="509"/>
    </location>
</feature>
<dbReference type="EMBL" id="QGGU01000002">
    <property type="protein sequence ID" value="PWK53674.1"/>
    <property type="molecule type" value="Genomic_DNA"/>
</dbReference>
<comment type="caution">
    <text evidence="12">The sequence shown here is derived from an EMBL/GenBank/DDBJ whole genome shotgun (WGS) entry which is preliminary data.</text>
</comment>
<protein>
    <recommendedName>
        <fullName evidence="3 9">DNA repair protein RecN</fullName>
    </recommendedName>
    <alternativeName>
        <fullName evidence="8 9">Recombination protein N</fullName>
    </alternativeName>
</protein>
<keyword evidence="7 9" id="KW-0234">DNA repair</keyword>
<dbReference type="Gene3D" id="3.40.50.300">
    <property type="entry name" value="P-loop containing nucleotide triphosphate hydrolases"/>
    <property type="match status" value="2"/>
</dbReference>
<evidence type="ECO:0000259" key="11">
    <source>
        <dbReference type="Pfam" id="PF02463"/>
    </source>
</evidence>
<keyword evidence="5 9" id="KW-0227">DNA damage</keyword>
<dbReference type="PIRSF" id="PIRSF003128">
    <property type="entry name" value="RecN"/>
    <property type="match status" value="1"/>
</dbReference>
<comment type="similarity">
    <text evidence="2 9">Belongs to the RecN family.</text>
</comment>
<feature type="coiled-coil region" evidence="10">
    <location>
        <begin position="321"/>
        <end position="373"/>
    </location>
</feature>
<comment type="function">
    <text evidence="1 9">May be involved in recombinational repair of damaged DNA.</text>
</comment>
<accession>A0A316FY34</accession>
<dbReference type="NCBIfam" id="TIGR00634">
    <property type="entry name" value="recN"/>
    <property type="match status" value="1"/>
</dbReference>
<dbReference type="InterPro" id="IPR027417">
    <property type="entry name" value="P-loop_NTPase"/>
</dbReference>
<evidence type="ECO:0000256" key="6">
    <source>
        <dbReference type="ARBA" id="ARBA00022840"/>
    </source>
</evidence>
<evidence type="ECO:0000256" key="7">
    <source>
        <dbReference type="ARBA" id="ARBA00023204"/>
    </source>
</evidence>
<dbReference type="GO" id="GO:0005524">
    <property type="term" value="F:ATP binding"/>
    <property type="evidence" value="ECO:0007669"/>
    <property type="project" value="UniProtKB-KW"/>
</dbReference>
<dbReference type="OrthoDB" id="9806954at2"/>
<dbReference type="PANTHER" id="PTHR11059:SF0">
    <property type="entry name" value="DNA REPAIR PROTEIN RECN"/>
    <property type="match status" value="1"/>
</dbReference>
<dbReference type="FunFam" id="3.40.50.300:FF:000356">
    <property type="entry name" value="DNA repair protein RecN"/>
    <property type="match status" value="1"/>
</dbReference>
<evidence type="ECO:0000256" key="8">
    <source>
        <dbReference type="ARBA" id="ARBA00033408"/>
    </source>
</evidence>
<gene>
    <name evidence="12" type="ORF">C8D97_10262</name>
</gene>
<dbReference type="GO" id="GO:0006281">
    <property type="term" value="P:DNA repair"/>
    <property type="evidence" value="ECO:0007669"/>
    <property type="project" value="UniProtKB-KW"/>
</dbReference>
<name>A0A316FY34_9GAMM</name>
<keyword evidence="6" id="KW-0067">ATP-binding</keyword>
<evidence type="ECO:0000313" key="12">
    <source>
        <dbReference type="EMBL" id="PWK53674.1"/>
    </source>
</evidence>
<reference evidence="12 13" key="1">
    <citation type="submission" date="2018-05" db="EMBL/GenBank/DDBJ databases">
        <title>Genomic Encyclopedia of Type Strains, Phase IV (KMG-IV): sequencing the most valuable type-strain genomes for metagenomic binning, comparative biology and taxonomic classification.</title>
        <authorList>
            <person name="Goeker M."/>
        </authorList>
    </citation>
    <scope>NUCLEOTIDE SEQUENCE [LARGE SCALE GENOMIC DNA]</scope>
    <source>
        <strain evidence="12 13">DSM 25350</strain>
    </source>
</reference>
<dbReference type="RefSeq" id="WP_109761746.1">
    <property type="nucleotide sequence ID" value="NZ_QGGU01000002.1"/>
</dbReference>
<evidence type="ECO:0000256" key="1">
    <source>
        <dbReference type="ARBA" id="ARBA00003618"/>
    </source>
</evidence>
<evidence type="ECO:0000256" key="2">
    <source>
        <dbReference type="ARBA" id="ARBA00009441"/>
    </source>
</evidence>